<sequence length="539" mass="58720">MHNVYRMSQSFGLSLVVCVLVLSAAVTPVKVEAETPFLGPVPKPVCQPGDRTEKGVDGQLTLAERSSGASTRPYNCNLAIVGEYAGQGAGHQLMWYGHCAYVTTEGFEAGQKGVPPLLHPGIQVLDVSNPRAPRYVTHLDDPASLYDWEDGSVNPRRALLGSAESWMGAGPQPAVSFYDLSNCAHPRLLSSVQLPDPNLVAHGGNFAYDGKTYWITSFTKRRLYAIDVTHPKHPKEIIDWDFPHDQPGGAGAGQICHRISLNQFTVDGHPPDTLLFCGVVGDMIRPGVYRSGNGLVIYDVRQVQDRLPHPVIKVISSLYWVNGNIAIEPDLAFIHGKPYLGAGDECGSGGCNYPSAAINACRAGLPPFGFERLIDISNLKKPKLVAQLMLGVDDPKNCKLTEHDITATMGGYGYSLHDCTFDNPRDAKLLACASHQAGIRVFDIHDPEKPREIAYFVGPAPPVPTEIDPGSLLNAFQGVSPPINFAWSKAHSRFVWQDGQLYLWVTSSHGGFYTLKFENQAEIAKLKPVPTPGNEDYQD</sequence>
<proteinExistence type="predicted"/>
<protein>
    <recommendedName>
        <fullName evidence="2">LVIVD repeat protein</fullName>
    </recommendedName>
</protein>
<dbReference type="AlphaFoldDB" id="T1CYD8"/>
<evidence type="ECO:0008006" key="2">
    <source>
        <dbReference type="Google" id="ProtNLM"/>
    </source>
</evidence>
<name>T1CYD8_9ZZZZ</name>
<reference evidence="1" key="2">
    <citation type="journal article" date="2014" name="ISME J.">
        <title>Microbial stratification in low pH oxic and suboxic macroscopic growths along an acid mine drainage.</title>
        <authorList>
            <person name="Mendez-Garcia C."/>
            <person name="Mesa V."/>
            <person name="Sprenger R.R."/>
            <person name="Richter M."/>
            <person name="Diez M.S."/>
            <person name="Solano J."/>
            <person name="Bargiela R."/>
            <person name="Golyshina O.V."/>
            <person name="Manteca A."/>
            <person name="Ramos J.L."/>
            <person name="Gallego J.R."/>
            <person name="Llorente I."/>
            <person name="Martins Dos Santos V.A."/>
            <person name="Jensen O.N."/>
            <person name="Pelaez A.I."/>
            <person name="Sanchez J."/>
            <person name="Ferrer M."/>
        </authorList>
    </citation>
    <scope>NUCLEOTIDE SEQUENCE</scope>
</reference>
<accession>T1CYD8</accession>
<dbReference type="SUPFAM" id="SSF75011">
    <property type="entry name" value="3-carboxy-cis,cis-mucoante lactonizing enzyme"/>
    <property type="match status" value="1"/>
</dbReference>
<comment type="caution">
    <text evidence="1">The sequence shown here is derived from an EMBL/GenBank/DDBJ whole genome shotgun (WGS) entry which is preliminary data.</text>
</comment>
<evidence type="ECO:0000313" key="1">
    <source>
        <dbReference type="EMBL" id="EQD75135.1"/>
    </source>
</evidence>
<gene>
    <name evidence="1" type="ORF">B1B_02291</name>
</gene>
<organism evidence="1">
    <name type="scientific">mine drainage metagenome</name>
    <dbReference type="NCBI Taxonomy" id="410659"/>
    <lineage>
        <taxon>unclassified sequences</taxon>
        <taxon>metagenomes</taxon>
        <taxon>ecological metagenomes</taxon>
    </lineage>
</organism>
<dbReference type="EMBL" id="AUZY01001351">
    <property type="protein sequence ID" value="EQD75135.1"/>
    <property type="molecule type" value="Genomic_DNA"/>
</dbReference>
<reference evidence="1" key="1">
    <citation type="submission" date="2013-08" db="EMBL/GenBank/DDBJ databases">
        <authorList>
            <person name="Mendez C."/>
            <person name="Richter M."/>
            <person name="Ferrer M."/>
            <person name="Sanchez J."/>
        </authorList>
    </citation>
    <scope>NUCLEOTIDE SEQUENCE</scope>
</reference>